<dbReference type="AlphaFoldDB" id="A0A6M3LJ73"/>
<accession>A0A6M3LJ73</accession>
<organism evidence="1">
    <name type="scientific">viral metagenome</name>
    <dbReference type="NCBI Taxonomy" id="1070528"/>
    <lineage>
        <taxon>unclassified sequences</taxon>
        <taxon>metagenomes</taxon>
        <taxon>organismal metagenomes</taxon>
    </lineage>
</organism>
<gene>
    <name evidence="1" type="ORF">MM415B03709_0007</name>
</gene>
<name>A0A6M3LJ73_9ZZZZ</name>
<protein>
    <submittedName>
        <fullName evidence="1">Uncharacterized protein</fullName>
    </submittedName>
</protein>
<evidence type="ECO:0000313" key="1">
    <source>
        <dbReference type="EMBL" id="QJA94880.1"/>
    </source>
</evidence>
<reference evidence="1" key="1">
    <citation type="submission" date="2020-03" db="EMBL/GenBank/DDBJ databases">
        <title>The deep terrestrial virosphere.</title>
        <authorList>
            <person name="Holmfeldt K."/>
            <person name="Nilsson E."/>
            <person name="Simone D."/>
            <person name="Lopez-Fernandez M."/>
            <person name="Wu X."/>
            <person name="de Brujin I."/>
            <person name="Lundin D."/>
            <person name="Andersson A."/>
            <person name="Bertilsson S."/>
            <person name="Dopson M."/>
        </authorList>
    </citation>
    <scope>NUCLEOTIDE SEQUENCE</scope>
    <source>
        <strain evidence="1">MM415B03709</strain>
    </source>
</reference>
<sequence>MNKRKKIVLLVALCLIFMFITAARYSAERPPQWLLMIASDTFGWRLSDSSAVIRMQVDTDGSLNVYNAAGTKTWGISTAGIPEAGIKMALAPISGTSYSPSSSVSAYTATSAYNLYLVRTNTQSQIAFPVTTDAIGGVSFYLPTGSEALDGYTIKIAAWPNADSFTGTSDICIVPANDAKQGKGVTDWIVDITGTTGSAGTYDVYTYDVVDNEAESVTYRYTWGDSTGGTWYQIDTK</sequence>
<dbReference type="EMBL" id="MT143268">
    <property type="protein sequence ID" value="QJA94880.1"/>
    <property type="molecule type" value="Genomic_DNA"/>
</dbReference>
<proteinExistence type="predicted"/>